<comment type="caution">
    <text evidence="2">The sequence shown here is derived from an EMBL/GenBank/DDBJ whole genome shotgun (WGS) entry which is preliminary data.</text>
</comment>
<feature type="region of interest" description="Disordered" evidence="1">
    <location>
        <begin position="34"/>
        <end position="160"/>
    </location>
</feature>
<feature type="region of interest" description="Disordered" evidence="1">
    <location>
        <begin position="314"/>
        <end position="346"/>
    </location>
</feature>
<evidence type="ECO:0000256" key="1">
    <source>
        <dbReference type="SAM" id="MobiDB-lite"/>
    </source>
</evidence>
<dbReference type="EMBL" id="PGGS01000053">
    <property type="protein sequence ID" value="PNH10537.1"/>
    <property type="molecule type" value="Genomic_DNA"/>
</dbReference>
<feature type="compositionally biased region" description="Basic and acidic residues" evidence="1">
    <location>
        <begin position="48"/>
        <end position="151"/>
    </location>
</feature>
<dbReference type="AlphaFoldDB" id="A0A2J8ADE6"/>
<accession>A0A2J8ADE6</accession>
<protein>
    <submittedName>
        <fullName evidence="2">Reticulocyte-binding protein 2 a</fullName>
    </submittedName>
</protein>
<reference evidence="2 3" key="1">
    <citation type="journal article" date="2017" name="Mol. Biol. Evol.">
        <title>The 4-celled Tetrabaena socialis nuclear genome reveals the essential components for genetic control of cell number at the origin of multicellularity in the volvocine lineage.</title>
        <authorList>
            <person name="Featherston J."/>
            <person name="Arakaki Y."/>
            <person name="Hanschen E.R."/>
            <person name="Ferris P.J."/>
            <person name="Michod R.E."/>
            <person name="Olson B.J.S.C."/>
            <person name="Nozaki H."/>
            <person name="Durand P.M."/>
        </authorList>
    </citation>
    <scope>NUCLEOTIDE SEQUENCE [LARGE SCALE GENOMIC DNA]</scope>
    <source>
        <strain evidence="2 3">NIES-571</strain>
    </source>
</reference>
<evidence type="ECO:0000313" key="2">
    <source>
        <dbReference type="EMBL" id="PNH10537.1"/>
    </source>
</evidence>
<gene>
    <name evidence="2" type="ORF">TSOC_002716</name>
</gene>
<dbReference type="OrthoDB" id="560607at2759"/>
<name>A0A2J8ADE6_9CHLO</name>
<feature type="compositionally biased region" description="Basic and acidic residues" evidence="1">
    <location>
        <begin position="320"/>
        <end position="339"/>
    </location>
</feature>
<keyword evidence="3" id="KW-1185">Reference proteome</keyword>
<sequence length="425" mass="47613">MSSQGFTEAQVDAVEAIICQSLNFDPNDKRLLHYKRDKIREKAKRLGSKREAEEAKKEAEESKKEAEEAKKEAEESKKEAEEAKREAEESKKEAEEAKKEAEESKREAEEAKKEAEESKKEAEEAKKEAEESKKEAEESKREAEESKKEAEESNAVAGAKEAELAKIRTKIYEELPKLDHVYVSKEVVAPQWRLAIGQAELASDAHKVGKAVDPRKREAQLNTGSAQGARVIYTCATHNAKIIEDIVKVAQRRYHIASIGGCEHYNNAVEHSVDVIDIATTVVDTLASSFEYMKRGVLFRKVIGNLEDVWGVENEEDNEDKDKEKDKEKDKGKGKDKDPPAAIAGEANPLKDWLDTTVIVTGNSSDVLLIADLKGTCHIRDKRFAEYVEEYFRGVRGVTFHAVNSVKVGETWATKRGVLKGVQLQ</sequence>
<organism evidence="2 3">
    <name type="scientific">Tetrabaena socialis</name>
    <dbReference type="NCBI Taxonomy" id="47790"/>
    <lineage>
        <taxon>Eukaryota</taxon>
        <taxon>Viridiplantae</taxon>
        <taxon>Chlorophyta</taxon>
        <taxon>core chlorophytes</taxon>
        <taxon>Chlorophyceae</taxon>
        <taxon>CS clade</taxon>
        <taxon>Chlamydomonadales</taxon>
        <taxon>Tetrabaenaceae</taxon>
        <taxon>Tetrabaena</taxon>
    </lineage>
</organism>
<feature type="compositionally biased region" description="Basic residues" evidence="1">
    <location>
        <begin position="34"/>
        <end position="47"/>
    </location>
</feature>
<dbReference type="Proteomes" id="UP000236333">
    <property type="component" value="Unassembled WGS sequence"/>
</dbReference>
<proteinExistence type="predicted"/>
<evidence type="ECO:0000313" key="3">
    <source>
        <dbReference type="Proteomes" id="UP000236333"/>
    </source>
</evidence>